<comment type="caution">
    <text evidence="2">The sequence shown here is derived from an EMBL/GenBank/DDBJ whole genome shotgun (WGS) entry which is preliminary data.</text>
</comment>
<feature type="transmembrane region" description="Helical" evidence="1">
    <location>
        <begin position="74"/>
        <end position="92"/>
    </location>
</feature>
<sequence length="151" mass="17079">MHQPLRTLEFAPPCKQLAIIQIIVYVLSFSLTWYKVWWDSIIGLVVAFIGYWGFRDPITNPTQRSVRNFYYGSIASELSHAIALSVVLYYKLNAFLANDVIGLRVAHVHDVPGWTFVGFLITFLVVELTLTAGAIFRSNQLLAELARNSMA</sequence>
<keyword evidence="3" id="KW-1185">Reference proteome</keyword>
<feature type="transmembrane region" description="Helical" evidence="1">
    <location>
        <begin position="112"/>
        <end position="136"/>
    </location>
</feature>
<keyword evidence="1" id="KW-0812">Transmembrane</keyword>
<organism evidence="2 3">
    <name type="scientific">Pythium oligandrum</name>
    <name type="common">Mycoparasitic fungus</name>
    <dbReference type="NCBI Taxonomy" id="41045"/>
    <lineage>
        <taxon>Eukaryota</taxon>
        <taxon>Sar</taxon>
        <taxon>Stramenopiles</taxon>
        <taxon>Oomycota</taxon>
        <taxon>Peronosporomycetes</taxon>
        <taxon>Pythiales</taxon>
        <taxon>Pythiaceae</taxon>
        <taxon>Pythium</taxon>
    </lineage>
</organism>
<feature type="transmembrane region" description="Helical" evidence="1">
    <location>
        <begin position="36"/>
        <end position="54"/>
    </location>
</feature>
<dbReference type="EMBL" id="SPLM01000001">
    <property type="protein sequence ID" value="TMW69420.1"/>
    <property type="molecule type" value="Genomic_DNA"/>
</dbReference>
<keyword evidence="1" id="KW-0472">Membrane</keyword>
<name>A0A8K1FMJ0_PYTOL</name>
<accession>A0A8K1FMJ0</accession>
<evidence type="ECO:0000313" key="2">
    <source>
        <dbReference type="EMBL" id="TMW69420.1"/>
    </source>
</evidence>
<protein>
    <submittedName>
        <fullName evidence="2">Uncharacterized protein</fullName>
    </submittedName>
</protein>
<dbReference type="AlphaFoldDB" id="A0A8K1FMJ0"/>
<proteinExistence type="predicted"/>
<dbReference type="OrthoDB" id="166246at2759"/>
<evidence type="ECO:0000256" key="1">
    <source>
        <dbReference type="SAM" id="Phobius"/>
    </source>
</evidence>
<dbReference type="Proteomes" id="UP000794436">
    <property type="component" value="Unassembled WGS sequence"/>
</dbReference>
<gene>
    <name evidence="2" type="ORF">Poli38472_001576</name>
</gene>
<reference evidence="2" key="1">
    <citation type="submission" date="2019-03" db="EMBL/GenBank/DDBJ databases">
        <title>Long read genome sequence of the mycoparasitic Pythium oligandrum ATCC 38472 isolated from sugarbeet rhizosphere.</title>
        <authorList>
            <person name="Gaulin E."/>
        </authorList>
    </citation>
    <scope>NUCLEOTIDE SEQUENCE</scope>
    <source>
        <strain evidence="2">ATCC 38472_TT</strain>
    </source>
</reference>
<evidence type="ECO:0000313" key="3">
    <source>
        <dbReference type="Proteomes" id="UP000794436"/>
    </source>
</evidence>
<keyword evidence="1" id="KW-1133">Transmembrane helix</keyword>